<name>A0ABX1VZ23_9FIRM</name>
<sequence>MLFEQELRRFFAKNHNFDDVRFIGKACYGTLGEKTRMKIEFVTLGTHQQYEGIRATVLDKTDGEIDSPTLKFTEIWGKKKLCHPNFREGMNPHIWIYNGIAEWYAYQPTSADYKEIANSVCDYAELFREQTQEMKNGYSMTQQM</sequence>
<organism evidence="1 2">
    <name type="scientific">Lacrimispora defluvii</name>
    <dbReference type="NCBI Taxonomy" id="2719233"/>
    <lineage>
        <taxon>Bacteria</taxon>
        <taxon>Bacillati</taxon>
        <taxon>Bacillota</taxon>
        <taxon>Clostridia</taxon>
        <taxon>Lachnospirales</taxon>
        <taxon>Lachnospiraceae</taxon>
        <taxon>Lacrimispora</taxon>
    </lineage>
</organism>
<evidence type="ECO:0000313" key="2">
    <source>
        <dbReference type="Proteomes" id="UP000539052"/>
    </source>
</evidence>
<reference evidence="1 2" key="1">
    <citation type="submission" date="2020-03" db="EMBL/GenBank/DDBJ databases">
        <title>Genome Sequence of industrial isolate, B5A.</title>
        <authorList>
            <person name="Sharma S."/>
            <person name="Patil P.B."/>
            <person name="Korpole S."/>
        </authorList>
    </citation>
    <scope>NUCLEOTIDE SEQUENCE [LARGE SCALE GENOMIC DNA]</scope>
    <source>
        <strain evidence="1 2">PI-S10-B5A</strain>
    </source>
</reference>
<gene>
    <name evidence="1" type="ORF">G9470_20110</name>
</gene>
<comment type="caution">
    <text evidence="1">The sequence shown here is derived from an EMBL/GenBank/DDBJ whole genome shotgun (WGS) entry which is preliminary data.</text>
</comment>
<accession>A0ABX1VZ23</accession>
<dbReference type="EMBL" id="JAAOXG010000045">
    <property type="protein sequence ID" value="NNJ32072.1"/>
    <property type="molecule type" value="Genomic_DNA"/>
</dbReference>
<dbReference type="Proteomes" id="UP000539052">
    <property type="component" value="Unassembled WGS sequence"/>
</dbReference>
<keyword evidence="2" id="KW-1185">Reference proteome</keyword>
<evidence type="ECO:0008006" key="3">
    <source>
        <dbReference type="Google" id="ProtNLM"/>
    </source>
</evidence>
<evidence type="ECO:0000313" key="1">
    <source>
        <dbReference type="EMBL" id="NNJ32072.1"/>
    </source>
</evidence>
<protein>
    <recommendedName>
        <fullName evidence="3">YopX protein domain-containing protein</fullName>
    </recommendedName>
</protein>
<proteinExistence type="predicted"/>